<dbReference type="Proteomes" id="UP001174909">
    <property type="component" value="Unassembled WGS sequence"/>
</dbReference>
<keyword evidence="1" id="KW-0500">Molybdenum</keyword>
<sequence>MAVLTVREAADRLGIGYQTLKRWIYKGSVRTTRTDGGHHRIAESEVERLLATSGGSERTRVSRRGRTGGVLMLVSGRNRLRGIVEEVRRDGLVAQVRLRIGDQQITAVITRDALDELGLKRGHEATALVKATEVMIAREAPDAARA</sequence>
<dbReference type="Pfam" id="PF12728">
    <property type="entry name" value="HTH_17"/>
    <property type="match status" value="1"/>
</dbReference>
<dbReference type="GO" id="GO:0015689">
    <property type="term" value="P:molybdate ion transport"/>
    <property type="evidence" value="ECO:0007669"/>
    <property type="project" value="InterPro"/>
</dbReference>
<dbReference type="AlphaFoldDB" id="A0AA35VY05"/>
<dbReference type="InterPro" id="IPR004606">
    <property type="entry name" value="Mop_domain"/>
</dbReference>
<dbReference type="NCBIfam" id="TIGR01764">
    <property type="entry name" value="excise"/>
    <property type="match status" value="1"/>
</dbReference>
<gene>
    <name evidence="3" type="ORF">GBAR_LOCUS2298</name>
</gene>
<dbReference type="InterPro" id="IPR041657">
    <property type="entry name" value="HTH_17"/>
</dbReference>
<reference evidence="3" key="1">
    <citation type="submission" date="2023-03" db="EMBL/GenBank/DDBJ databases">
        <authorList>
            <person name="Steffen K."/>
            <person name="Cardenas P."/>
        </authorList>
    </citation>
    <scope>NUCLEOTIDE SEQUENCE</scope>
</reference>
<evidence type="ECO:0000256" key="1">
    <source>
        <dbReference type="ARBA" id="ARBA00022505"/>
    </source>
</evidence>
<proteinExistence type="predicted"/>
<protein>
    <submittedName>
        <fullName evidence="3">Molybdenum-pterin-binding protein 2</fullName>
    </submittedName>
</protein>
<evidence type="ECO:0000313" key="3">
    <source>
        <dbReference type="EMBL" id="CAI7997980.1"/>
    </source>
</evidence>
<dbReference type="InterPro" id="IPR009061">
    <property type="entry name" value="DNA-bd_dom_put_sf"/>
</dbReference>
<evidence type="ECO:0000313" key="4">
    <source>
        <dbReference type="Proteomes" id="UP001174909"/>
    </source>
</evidence>
<dbReference type="EMBL" id="CASHTH010000339">
    <property type="protein sequence ID" value="CAI7997980.1"/>
    <property type="molecule type" value="Genomic_DNA"/>
</dbReference>
<organism evidence="3 4">
    <name type="scientific">Geodia barretti</name>
    <name type="common">Barrett's horny sponge</name>
    <dbReference type="NCBI Taxonomy" id="519541"/>
    <lineage>
        <taxon>Eukaryota</taxon>
        <taxon>Metazoa</taxon>
        <taxon>Porifera</taxon>
        <taxon>Demospongiae</taxon>
        <taxon>Heteroscleromorpha</taxon>
        <taxon>Tetractinellida</taxon>
        <taxon>Astrophorina</taxon>
        <taxon>Geodiidae</taxon>
        <taxon>Geodia</taxon>
    </lineage>
</organism>
<dbReference type="SUPFAM" id="SSF46955">
    <property type="entry name" value="Putative DNA-binding domain"/>
    <property type="match status" value="1"/>
</dbReference>
<dbReference type="Pfam" id="PF03459">
    <property type="entry name" value="TOBE"/>
    <property type="match status" value="1"/>
</dbReference>
<name>A0AA35VY05_GEOBA</name>
<dbReference type="PROSITE" id="PS51866">
    <property type="entry name" value="MOP"/>
    <property type="match status" value="1"/>
</dbReference>
<dbReference type="CDD" id="cd04762">
    <property type="entry name" value="HTH_MerR-trunc"/>
    <property type="match status" value="1"/>
</dbReference>
<dbReference type="Gene3D" id="1.10.1660.10">
    <property type="match status" value="1"/>
</dbReference>
<dbReference type="InterPro" id="IPR005116">
    <property type="entry name" value="Transp-assoc_OB_typ1"/>
</dbReference>
<accession>A0AA35VY05</accession>
<feature type="domain" description="Mop" evidence="2">
    <location>
        <begin position="73"/>
        <end position="138"/>
    </location>
</feature>
<dbReference type="SUPFAM" id="SSF50331">
    <property type="entry name" value="MOP-like"/>
    <property type="match status" value="1"/>
</dbReference>
<dbReference type="NCBIfam" id="TIGR00638">
    <property type="entry name" value="Mop"/>
    <property type="match status" value="1"/>
</dbReference>
<dbReference type="GO" id="GO:0003677">
    <property type="term" value="F:DNA binding"/>
    <property type="evidence" value="ECO:0007669"/>
    <property type="project" value="InterPro"/>
</dbReference>
<evidence type="ECO:0000259" key="2">
    <source>
        <dbReference type="PROSITE" id="PS51866"/>
    </source>
</evidence>
<keyword evidence="4" id="KW-1185">Reference proteome</keyword>
<dbReference type="InterPro" id="IPR008995">
    <property type="entry name" value="Mo/tungstate-bd_C_term_dom"/>
</dbReference>
<dbReference type="InterPro" id="IPR010093">
    <property type="entry name" value="SinI_DNA-bd"/>
</dbReference>
<dbReference type="Gene3D" id="2.40.50.100">
    <property type="match status" value="1"/>
</dbReference>
<comment type="caution">
    <text evidence="3">The sequence shown here is derived from an EMBL/GenBank/DDBJ whole genome shotgun (WGS) entry which is preliminary data.</text>
</comment>